<evidence type="ECO:0000256" key="6">
    <source>
        <dbReference type="ARBA" id="ARBA00047334"/>
    </source>
</evidence>
<comment type="function">
    <text evidence="9">Condenses 4-methyl-5-(beta-hydroxyethyl)thiazole monophosphate (THZ-P) and 2-methyl-4-amino-5-hydroxymethyl pyrimidine pyrophosphate (HMP-PP) to form thiamine monophosphate (TMP).</text>
</comment>
<dbReference type="InterPro" id="IPR013785">
    <property type="entry name" value="Aldolase_TIM"/>
</dbReference>
<feature type="binding site" evidence="9">
    <location>
        <position position="67"/>
    </location>
    <ligand>
        <name>4-amino-2-methyl-5-(diphosphooxymethyl)pyrimidine</name>
        <dbReference type="ChEBI" id="CHEBI:57841"/>
    </ligand>
</feature>
<comment type="pathway">
    <text evidence="1 9 11">Cofactor biosynthesis; thiamine diphosphate biosynthesis; thiamine phosphate from 4-amino-2-methyl-5-diphosphomethylpyrimidine and 4-methyl-5-(2-phosphoethyl)-thiazole: step 1/1.</text>
</comment>
<evidence type="ECO:0000256" key="1">
    <source>
        <dbReference type="ARBA" id="ARBA00005165"/>
    </source>
</evidence>
<feature type="binding site" evidence="9">
    <location>
        <position position="163"/>
    </location>
    <ligand>
        <name>2-[(2R,5Z)-2-carboxy-4-methylthiazol-5(2H)-ylidene]ethyl phosphate</name>
        <dbReference type="ChEBI" id="CHEBI:62899"/>
    </ligand>
</feature>
<dbReference type="InterPro" id="IPR022998">
    <property type="entry name" value="ThiamineP_synth_TenI"/>
</dbReference>
<dbReference type="GO" id="GO:0009228">
    <property type="term" value="P:thiamine biosynthetic process"/>
    <property type="evidence" value="ECO:0007669"/>
    <property type="project" value="UniProtKB-KW"/>
</dbReference>
<comment type="similarity">
    <text evidence="9 10">Belongs to the thiamine-phosphate synthase family.</text>
</comment>
<evidence type="ECO:0000313" key="14">
    <source>
        <dbReference type="Proteomes" id="UP001218895"/>
    </source>
</evidence>
<evidence type="ECO:0000313" key="13">
    <source>
        <dbReference type="EMBL" id="WFN36650.1"/>
    </source>
</evidence>
<dbReference type="PANTHER" id="PTHR20857">
    <property type="entry name" value="THIAMINE-PHOSPHATE PYROPHOSPHORYLASE"/>
    <property type="match status" value="1"/>
</dbReference>
<dbReference type="SUPFAM" id="SSF51391">
    <property type="entry name" value="Thiamin phosphate synthase"/>
    <property type="match status" value="1"/>
</dbReference>
<keyword evidence="4 9" id="KW-0460">Magnesium</keyword>
<keyword evidence="3 9" id="KW-0479">Metal-binding</keyword>
<name>A0AAF0FVE6_9EURY</name>
<evidence type="ECO:0000256" key="11">
    <source>
        <dbReference type="RuleBase" id="RU004253"/>
    </source>
</evidence>
<evidence type="ECO:0000256" key="10">
    <source>
        <dbReference type="RuleBase" id="RU003826"/>
    </source>
</evidence>
<dbReference type="PANTHER" id="PTHR20857:SF23">
    <property type="entry name" value="THIAMINE BIOSYNTHETIC BIFUNCTIONAL ENZYME"/>
    <property type="match status" value="1"/>
</dbReference>
<dbReference type="KEGG" id="manq:L1994_10980"/>
<organism evidence="13 14">
    <name type="scientific">Methanomicrobium antiquum</name>
    <dbReference type="NCBI Taxonomy" id="487686"/>
    <lineage>
        <taxon>Archaea</taxon>
        <taxon>Methanobacteriati</taxon>
        <taxon>Methanobacteriota</taxon>
        <taxon>Stenosarchaea group</taxon>
        <taxon>Methanomicrobia</taxon>
        <taxon>Methanomicrobiales</taxon>
        <taxon>Methanomicrobiaceae</taxon>
        <taxon>Methanomicrobium</taxon>
    </lineage>
</organism>
<evidence type="ECO:0000256" key="3">
    <source>
        <dbReference type="ARBA" id="ARBA00022723"/>
    </source>
</evidence>
<dbReference type="NCBIfam" id="TIGR00693">
    <property type="entry name" value="thiE"/>
    <property type="match status" value="1"/>
</dbReference>
<dbReference type="GO" id="GO:0000287">
    <property type="term" value="F:magnesium ion binding"/>
    <property type="evidence" value="ECO:0007669"/>
    <property type="project" value="UniProtKB-UniRule"/>
</dbReference>
<comment type="catalytic activity">
    <reaction evidence="7 9 10">
        <text>2-(2-carboxy-4-methylthiazol-5-yl)ethyl phosphate + 4-amino-2-methyl-5-(diphosphooxymethyl)pyrimidine + 2 H(+) = thiamine phosphate + CO2 + diphosphate</text>
        <dbReference type="Rhea" id="RHEA:47848"/>
        <dbReference type="ChEBI" id="CHEBI:15378"/>
        <dbReference type="ChEBI" id="CHEBI:16526"/>
        <dbReference type="ChEBI" id="CHEBI:33019"/>
        <dbReference type="ChEBI" id="CHEBI:37575"/>
        <dbReference type="ChEBI" id="CHEBI:57841"/>
        <dbReference type="ChEBI" id="CHEBI:62890"/>
        <dbReference type="EC" id="2.5.1.3"/>
    </reaction>
</comment>
<dbReference type="GO" id="GO:0004789">
    <property type="term" value="F:thiamine-phosphate diphosphorylase activity"/>
    <property type="evidence" value="ECO:0007669"/>
    <property type="project" value="UniProtKB-UniRule"/>
</dbReference>
<feature type="domain" description="Thiamine phosphate synthase/TenI" evidence="12">
    <location>
        <begin position="5"/>
        <end position="186"/>
    </location>
</feature>
<evidence type="ECO:0000256" key="5">
    <source>
        <dbReference type="ARBA" id="ARBA00022977"/>
    </source>
</evidence>
<comment type="cofactor">
    <cofactor evidence="9">
        <name>Mg(2+)</name>
        <dbReference type="ChEBI" id="CHEBI:18420"/>
    </cofactor>
    <text evidence="9">Binds 1 Mg(2+) ion per subunit.</text>
</comment>
<feature type="binding site" evidence="9">
    <location>
        <position position="87"/>
    </location>
    <ligand>
        <name>Mg(2+)</name>
        <dbReference type="ChEBI" id="CHEBI:18420"/>
    </ligand>
</feature>
<evidence type="ECO:0000256" key="4">
    <source>
        <dbReference type="ARBA" id="ARBA00022842"/>
    </source>
</evidence>
<dbReference type="Proteomes" id="UP001218895">
    <property type="component" value="Chromosome"/>
</dbReference>
<feature type="binding site" evidence="9">
    <location>
        <position position="68"/>
    </location>
    <ligand>
        <name>Mg(2+)</name>
        <dbReference type="ChEBI" id="CHEBI:18420"/>
    </ligand>
</feature>
<dbReference type="HAMAP" id="MF_00097">
    <property type="entry name" value="TMP_synthase"/>
    <property type="match status" value="1"/>
</dbReference>
<keyword evidence="5 9" id="KW-0784">Thiamine biosynthesis</keyword>
<reference evidence="13" key="1">
    <citation type="submission" date="2022-01" db="EMBL/GenBank/DDBJ databases">
        <title>Complete genome of Methanomicrobium antiquum DSM 21220.</title>
        <authorList>
            <person name="Chen S.-C."/>
            <person name="You Y.-T."/>
            <person name="Zhou Y.-Z."/>
            <person name="Lai M.-C."/>
        </authorList>
    </citation>
    <scope>NUCLEOTIDE SEQUENCE</scope>
    <source>
        <strain evidence="13">DSM 21220</strain>
    </source>
</reference>
<proteinExistence type="inferred from homology"/>
<feature type="binding site" evidence="9">
    <location>
        <position position="135"/>
    </location>
    <ligand>
        <name>4-amino-2-methyl-5-(diphosphooxymethyl)pyrimidine</name>
        <dbReference type="ChEBI" id="CHEBI:57841"/>
    </ligand>
</feature>
<dbReference type="Gene3D" id="3.20.20.70">
    <property type="entry name" value="Aldolase class I"/>
    <property type="match status" value="1"/>
</dbReference>
<sequence length="213" mass="22263">MTYSLYVLTDEEISGGVSHVKIAELSYAGGADCVQLRGKNTPFDSLLTSAKEICRIRDKYSRLFFVNDNIEVAIKSGADGVHLGQGDMPVSEARDISPEGFLIGISVGNLSEAIKGEADGADYIALSPTFNTSSKADAGPGNGLFELKKICENVSVPVIGIGGIGLFNACDVIRAGASGCAVISAVVAQNDIKSAASSLKAKISEEKLRLGRF</sequence>
<dbReference type="CDD" id="cd00564">
    <property type="entry name" value="TMP_TenI"/>
    <property type="match status" value="1"/>
</dbReference>
<feature type="binding site" evidence="9">
    <location>
        <position position="106"/>
    </location>
    <ligand>
        <name>4-amino-2-methyl-5-(diphosphooxymethyl)pyrimidine</name>
        <dbReference type="ChEBI" id="CHEBI:57841"/>
    </ligand>
</feature>
<comment type="catalytic activity">
    <reaction evidence="6 9 10">
        <text>4-methyl-5-(2-phosphooxyethyl)-thiazole + 4-amino-2-methyl-5-(diphosphooxymethyl)pyrimidine + H(+) = thiamine phosphate + diphosphate</text>
        <dbReference type="Rhea" id="RHEA:22328"/>
        <dbReference type="ChEBI" id="CHEBI:15378"/>
        <dbReference type="ChEBI" id="CHEBI:33019"/>
        <dbReference type="ChEBI" id="CHEBI:37575"/>
        <dbReference type="ChEBI" id="CHEBI:57841"/>
        <dbReference type="ChEBI" id="CHEBI:58296"/>
        <dbReference type="EC" id="2.5.1.3"/>
    </reaction>
</comment>
<keyword evidence="2 9" id="KW-0808">Transferase</keyword>
<accession>A0AAF0FVE6</accession>
<evidence type="ECO:0000259" key="12">
    <source>
        <dbReference type="Pfam" id="PF02581"/>
    </source>
</evidence>
<evidence type="ECO:0000256" key="8">
    <source>
        <dbReference type="ARBA" id="ARBA00047883"/>
    </source>
</evidence>
<dbReference type="AlphaFoldDB" id="A0AAF0FVE6"/>
<dbReference type="InterPro" id="IPR036206">
    <property type="entry name" value="ThiamineP_synth_sf"/>
</dbReference>
<dbReference type="EC" id="2.5.1.3" evidence="9"/>
<comment type="catalytic activity">
    <reaction evidence="8 9 10">
        <text>2-[(2R,5Z)-2-carboxy-4-methylthiazol-5(2H)-ylidene]ethyl phosphate + 4-amino-2-methyl-5-(diphosphooxymethyl)pyrimidine + 2 H(+) = thiamine phosphate + CO2 + diphosphate</text>
        <dbReference type="Rhea" id="RHEA:47844"/>
        <dbReference type="ChEBI" id="CHEBI:15378"/>
        <dbReference type="ChEBI" id="CHEBI:16526"/>
        <dbReference type="ChEBI" id="CHEBI:33019"/>
        <dbReference type="ChEBI" id="CHEBI:37575"/>
        <dbReference type="ChEBI" id="CHEBI:57841"/>
        <dbReference type="ChEBI" id="CHEBI:62899"/>
        <dbReference type="EC" id="2.5.1.3"/>
    </reaction>
</comment>
<gene>
    <name evidence="9 13" type="primary">thiE</name>
    <name evidence="13" type="ORF">L1994_10980</name>
</gene>
<dbReference type="InterPro" id="IPR034291">
    <property type="entry name" value="TMP_synthase"/>
</dbReference>
<feature type="binding site" evidence="9">
    <location>
        <begin position="132"/>
        <end position="134"/>
    </location>
    <ligand>
        <name>2-[(2R,5Z)-2-carboxy-4-methylthiazol-5(2H)-ylidene]ethyl phosphate</name>
        <dbReference type="ChEBI" id="CHEBI:62899"/>
    </ligand>
</feature>
<evidence type="ECO:0000256" key="2">
    <source>
        <dbReference type="ARBA" id="ARBA00022679"/>
    </source>
</evidence>
<dbReference type="GeneID" id="79950929"/>
<dbReference type="Pfam" id="PF02581">
    <property type="entry name" value="TMP-TENI"/>
    <property type="match status" value="1"/>
</dbReference>
<dbReference type="GO" id="GO:0009229">
    <property type="term" value="P:thiamine diphosphate biosynthetic process"/>
    <property type="evidence" value="ECO:0007669"/>
    <property type="project" value="UniProtKB-UniRule"/>
</dbReference>
<feature type="binding site" evidence="9">
    <location>
        <begin position="183"/>
        <end position="184"/>
    </location>
    <ligand>
        <name>2-[(2R,5Z)-2-carboxy-4-methylthiazol-5(2H)-ylidene]ethyl phosphate</name>
        <dbReference type="ChEBI" id="CHEBI:62899"/>
    </ligand>
</feature>
<evidence type="ECO:0000256" key="7">
    <source>
        <dbReference type="ARBA" id="ARBA00047851"/>
    </source>
</evidence>
<dbReference type="EMBL" id="CP091092">
    <property type="protein sequence ID" value="WFN36650.1"/>
    <property type="molecule type" value="Genomic_DNA"/>
</dbReference>
<protein>
    <recommendedName>
        <fullName evidence="9">Thiamine-phosphate synthase</fullName>
        <shortName evidence="9">TP synthase</shortName>
        <shortName evidence="9">TPS</shortName>
        <ecNumber evidence="9">2.5.1.3</ecNumber>
    </recommendedName>
    <alternativeName>
        <fullName evidence="9">Thiamine-phosphate pyrophosphorylase</fullName>
        <shortName evidence="9">TMP pyrophosphorylase</shortName>
        <shortName evidence="9">TMP-PPase</shortName>
    </alternativeName>
</protein>
<evidence type="ECO:0000256" key="9">
    <source>
        <dbReference type="HAMAP-Rule" id="MF_00097"/>
    </source>
</evidence>
<feature type="binding site" evidence="9">
    <location>
        <begin position="35"/>
        <end position="39"/>
    </location>
    <ligand>
        <name>4-amino-2-methyl-5-(diphosphooxymethyl)pyrimidine</name>
        <dbReference type="ChEBI" id="CHEBI:57841"/>
    </ligand>
</feature>
<dbReference type="RefSeq" id="WP_278099485.1">
    <property type="nucleotide sequence ID" value="NZ_CP091092.1"/>
</dbReference>
<dbReference type="GO" id="GO:0005737">
    <property type="term" value="C:cytoplasm"/>
    <property type="evidence" value="ECO:0007669"/>
    <property type="project" value="TreeGrafter"/>
</dbReference>
<keyword evidence="14" id="KW-1185">Reference proteome</keyword>